<organism evidence="1 2">
    <name type="scientific">Arcticibacter svalbardensis MN12-7</name>
    <dbReference type="NCBI Taxonomy" id="1150600"/>
    <lineage>
        <taxon>Bacteria</taxon>
        <taxon>Pseudomonadati</taxon>
        <taxon>Bacteroidota</taxon>
        <taxon>Sphingobacteriia</taxon>
        <taxon>Sphingobacteriales</taxon>
        <taxon>Sphingobacteriaceae</taxon>
        <taxon>Arcticibacter</taxon>
    </lineage>
</organism>
<dbReference type="InterPro" id="IPR005901">
    <property type="entry name" value="GLPGLI"/>
</dbReference>
<dbReference type="EMBL" id="AQPN01000047">
    <property type="protein sequence ID" value="EOR95557.1"/>
    <property type="molecule type" value="Genomic_DNA"/>
</dbReference>
<sequence length="250" mass="28231">MFSVFAECGLHAQHARFISEGSIEFEKKINMFAQLKKNITEKNEVYMSKMYDQYVKTQPQFRTVKSTLLFSKDKSLYTPIPVTVTSQNSAFGDDPNNSQPNTIFTDFLSGLSIVQKKVFEETFIVKDSIRKITWKMTDETREIAGYQCRRANAVMLDSIYVVAFYTDEILVSGGPESFSGLPGMILGVALPHENMTWFATLVSDKTIDKTVLKAPVKGKPVNNKALNAKLNDIIERWGPQAKNMLKGFLL</sequence>
<evidence type="ECO:0008006" key="3">
    <source>
        <dbReference type="Google" id="ProtNLM"/>
    </source>
</evidence>
<name>R9GUM7_9SPHI</name>
<gene>
    <name evidence="1" type="ORF">ADIARSV_1240</name>
</gene>
<dbReference type="eggNOG" id="ENOG502ZBE7">
    <property type="taxonomic scope" value="Bacteria"/>
</dbReference>
<accession>R9GUM7</accession>
<reference evidence="1 2" key="1">
    <citation type="journal article" date="2013" name="Genome Announc.">
        <title>Draft Genome Sequence of Arcticibacter svalbardensis Strain MN12-7T, a Member of the Family Sphingobacteriaceae Isolated from an Arctic Soil Sample.</title>
        <authorList>
            <person name="Shivaji S."/>
            <person name="Ara S."/>
            <person name="Prasad S."/>
            <person name="Manasa B.P."/>
            <person name="Begum Z."/>
            <person name="Singh A."/>
            <person name="Kumar Pinnaka A."/>
        </authorList>
    </citation>
    <scope>NUCLEOTIDE SEQUENCE [LARGE SCALE GENOMIC DNA]</scope>
    <source>
        <strain evidence="1 2">MN12-7</strain>
    </source>
</reference>
<protein>
    <recommendedName>
        <fullName evidence="3">GLPGLI family protein</fullName>
    </recommendedName>
</protein>
<dbReference type="STRING" id="1150600.ADIARSV_1240"/>
<dbReference type="AlphaFoldDB" id="R9GUM7"/>
<dbReference type="Pfam" id="PF09697">
    <property type="entry name" value="Porph_ging"/>
    <property type="match status" value="1"/>
</dbReference>
<keyword evidence="2" id="KW-1185">Reference proteome</keyword>
<evidence type="ECO:0000313" key="2">
    <source>
        <dbReference type="Proteomes" id="UP000014174"/>
    </source>
</evidence>
<dbReference type="NCBIfam" id="TIGR01200">
    <property type="entry name" value="GLPGLI"/>
    <property type="match status" value="1"/>
</dbReference>
<dbReference type="Proteomes" id="UP000014174">
    <property type="component" value="Unassembled WGS sequence"/>
</dbReference>
<proteinExistence type="predicted"/>
<comment type="caution">
    <text evidence="1">The sequence shown here is derived from an EMBL/GenBank/DDBJ whole genome shotgun (WGS) entry which is preliminary data.</text>
</comment>
<evidence type="ECO:0000313" key="1">
    <source>
        <dbReference type="EMBL" id="EOR95557.1"/>
    </source>
</evidence>
<dbReference type="PATRIC" id="fig|1150600.3.peg.1218"/>